<dbReference type="EMBL" id="CAJVPT010034210">
    <property type="protein sequence ID" value="CAG8707206.1"/>
    <property type="molecule type" value="Genomic_DNA"/>
</dbReference>
<protein>
    <submittedName>
        <fullName evidence="1">3779_t:CDS:1</fullName>
    </submittedName>
</protein>
<comment type="caution">
    <text evidence="1">The sequence shown here is derived from an EMBL/GenBank/DDBJ whole genome shotgun (WGS) entry which is preliminary data.</text>
</comment>
<organism evidence="1 2">
    <name type="scientific">Acaulospora colombiana</name>
    <dbReference type="NCBI Taxonomy" id="27376"/>
    <lineage>
        <taxon>Eukaryota</taxon>
        <taxon>Fungi</taxon>
        <taxon>Fungi incertae sedis</taxon>
        <taxon>Mucoromycota</taxon>
        <taxon>Glomeromycotina</taxon>
        <taxon>Glomeromycetes</taxon>
        <taxon>Diversisporales</taxon>
        <taxon>Acaulosporaceae</taxon>
        <taxon>Acaulospora</taxon>
    </lineage>
</organism>
<keyword evidence="2" id="KW-1185">Reference proteome</keyword>
<accession>A0ACA9PFK1</accession>
<feature type="non-terminal residue" evidence="1">
    <location>
        <position position="89"/>
    </location>
</feature>
<reference evidence="1" key="1">
    <citation type="submission" date="2021-06" db="EMBL/GenBank/DDBJ databases">
        <authorList>
            <person name="Kallberg Y."/>
            <person name="Tangrot J."/>
            <person name="Rosling A."/>
        </authorList>
    </citation>
    <scope>NUCLEOTIDE SEQUENCE</scope>
    <source>
        <strain evidence="1">CL356</strain>
    </source>
</reference>
<evidence type="ECO:0000313" key="1">
    <source>
        <dbReference type="EMBL" id="CAG8707206.1"/>
    </source>
</evidence>
<gene>
    <name evidence="1" type="ORF">ACOLOM_LOCUS10500</name>
</gene>
<evidence type="ECO:0000313" key="2">
    <source>
        <dbReference type="Proteomes" id="UP000789525"/>
    </source>
</evidence>
<name>A0ACA9PFK1_9GLOM</name>
<sequence length="89" mass="9940">KRVAKMGSRKIADTLDPEDNESKATTTNTWARKITDTPDPVDNESEAPFPNLLDHAPSRPHQSPENGGPSMTTARFSLKKSKYDQWSEL</sequence>
<dbReference type="Proteomes" id="UP000789525">
    <property type="component" value="Unassembled WGS sequence"/>
</dbReference>
<feature type="non-terminal residue" evidence="1">
    <location>
        <position position="1"/>
    </location>
</feature>
<proteinExistence type="predicted"/>